<dbReference type="CDD" id="cd00143">
    <property type="entry name" value="PP2Cc"/>
    <property type="match status" value="1"/>
</dbReference>
<accession>A0A930YGC9</accession>
<proteinExistence type="predicted"/>
<dbReference type="SUPFAM" id="SSF81606">
    <property type="entry name" value="PP2C-like"/>
    <property type="match status" value="1"/>
</dbReference>
<dbReference type="RefSeq" id="WP_194709060.1">
    <property type="nucleotide sequence ID" value="NZ_JADKPN010000019.1"/>
</dbReference>
<dbReference type="InterPro" id="IPR015655">
    <property type="entry name" value="PP2C"/>
</dbReference>
<comment type="caution">
    <text evidence="2">The sequence shown here is derived from an EMBL/GenBank/DDBJ whole genome shotgun (WGS) entry which is preliminary data.</text>
</comment>
<sequence length="268" mass="28114">MLPFRYGGMSHVGLVRSGNEDAGFASHHVQVVADGVGGAAAGEVAAATTAYVVSALAAAHPTADAATLLRSAVAEAHTQLHHGVLADPDRTGMATTLTAALARHGKVTVAHVGDSRAYRLRDGHLTRLTTDHTFVQTMVDAGRLTPDEARTHPYRSVVLRSVNAEEAPRPDVFRPDLRPGDRMLLCSDGLTDFVDEPTVRARLATPGHPDDAAQALVDAALAAGGRDNVTCLVCDLDDGPRMSWDGRLLGAMADPFLVVDAAAIHRSA</sequence>
<dbReference type="GO" id="GO:0004722">
    <property type="term" value="F:protein serine/threonine phosphatase activity"/>
    <property type="evidence" value="ECO:0007669"/>
    <property type="project" value="InterPro"/>
</dbReference>
<reference evidence="2" key="1">
    <citation type="submission" date="2020-11" db="EMBL/GenBank/DDBJ databases">
        <title>Nocardioides sp. nov., isolated from Soil of Cynanchum wilfordii Hemsley rhizosphere.</title>
        <authorList>
            <person name="Lee J.-S."/>
            <person name="Suh M.K."/>
            <person name="Kim J.-S."/>
        </authorList>
    </citation>
    <scope>NUCLEOTIDE SEQUENCE</scope>
    <source>
        <strain evidence="2">KCTC 19275</strain>
    </source>
</reference>
<evidence type="ECO:0000313" key="2">
    <source>
        <dbReference type="EMBL" id="MBF4765882.1"/>
    </source>
</evidence>
<dbReference type="AlphaFoldDB" id="A0A930YGC9"/>
<dbReference type="PANTHER" id="PTHR13832:SF827">
    <property type="entry name" value="PROTEIN PHOSPHATASE 1L"/>
    <property type="match status" value="1"/>
</dbReference>
<dbReference type="Proteomes" id="UP000640489">
    <property type="component" value="Unassembled WGS sequence"/>
</dbReference>
<protein>
    <submittedName>
        <fullName evidence="2">Serine/threonine-protein phosphatase</fullName>
    </submittedName>
</protein>
<dbReference type="PANTHER" id="PTHR13832">
    <property type="entry name" value="PROTEIN PHOSPHATASE 2C"/>
    <property type="match status" value="1"/>
</dbReference>
<evidence type="ECO:0000313" key="3">
    <source>
        <dbReference type="Proteomes" id="UP000640489"/>
    </source>
</evidence>
<dbReference type="InterPro" id="IPR036457">
    <property type="entry name" value="PPM-type-like_dom_sf"/>
</dbReference>
<dbReference type="InterPro" id="IPR001932">
    <property type="entry name" value="PPM-type_phosphatase-like_dom"/>
</dbReference>
<dbReference type="Gene3D" id="3.60.40.10">
    <property type="entry name" value="PPM-type phosphatase domain"/>
    <property type="match status" value="1"/>
</dbReference>
<organism evidence="2 3">
    <name type="scientific">Nocardioides islandensis</name>
    <dbReference type="NCBI Taxonomy" id="433663"/>
    <lineage>
        <taxon>Bacteria</taxon>
        <taxon>Bacillati</taxon>
        <taxon>Actinomycetota</taxon>
        <taxon>Actinomycetes</taxon>
        <taxon>Propionibacteriales</taxon>
        <taxon>Nocardioidaceae</taxon>
        <taxon>Nocardioides</taxon>
    </lineage>
</organism>
<dbReference type="Pfam" id="PF13672">
    <property type="entry name" value="PP2C_2"/>
    <property type="match status" value="1"/>
</dbReference>
<dbReference type="SMART" id="SM00332">
    <property type="entry name" value="PP2Cc"/>
    <property type="match status" value="1"/>
</dbReference>
<gene>
    <name evidence="2" type="ORF">ISU07_22335</name>
</gene>
<dbReference type="EMBL" id="JADKPN010000019">
    <property type="protein sequence ID" value="MBF4765882.1"/>
    <property type="molecule type" value="Genomic_DNA"/>
</dbReference>
<feature type="domain" description="PPM-type phosphatase" evidence="1">
    <location>
        <begin position="5"/>
        <end position="236"/>
    </location>
</feature>
<name>A0A930YGC9_9ACTN</name>
<dbReference type="SMART" id="SM00331">
    <property type="entry name" value="PP2C_SIG"/>
    <property type="match status" value="1"/>
</dbReference>
<evidence type="ECO:0000259" key="1">
    <source>
        <dbReference type="PROSITE" id="PS51746"/>
    </source>
</evidence>
<dbReference type="PROSITE" id="PS51746">
    <property type="entry name" value="PPM_2"/>
    <property type="match status" value="1"/>
</dbReference>
<keyword evidence="3" id="KW-1185">Reference proteome</keyword>